<name>A0A8S5UBL9_9CAUD</name>
<accession>A0A8S5UBL9</accession>
<proteinExistence type="predicted"/>
<protein>
    <submittedName>
        <fullName evidence="1">Uncharacterized protein</fullName>
    </submittedName>
</protein>
<dbReference type="EMBL" id="BK016062">
    <property type="protein sequence ID" value="DAF91864.1"/>
    <property type="molecule type" value="Genomic_DNA"/>
</dbReference>
<reference evidence="1" key="1">
    <citation type="journal article" date="2021" name="Proc. Natl. Acad. Sci. U.S.A.">
        <title>A Catalog of Tens of Thousands of Viruses from Human Metagenomes Reveals Hidden Associations with Chronic Diseases.</title>
        <authorList>
            <person name="Tisza M.J."/>
            <person name="Buck C.B."/>
        </authorList>
    </citation>
    <scope>NUCLEOTIDE SEQUENCE</scope>
    <source>
        <strain evidence="1">CtZkC8</strain>
    </source>
</reference>
<organism evidence="1">
    <name type="scientific">Podoviridae sp. ctZkC8</name>
    <dbReference type="NCBI Taxonomy" id="2825259"/>
    <lineage>
        <taxon>Viruses</taxon>
        <taxon>Duplodnaviria</taxon>
        <taxon>Heunggongvirae</taxon>
        <taxon>Uroviricota</taxon>
        <taxon>Caudoviricetes</taxon>
    </lineage>
</organism>
<evidence type="ECO:0000313" key="1">
    <source>
        <dbReference type="EMBL" id="DAF91864.1"/>
    </source>
</evidence>
<sequence length="45" mass="5223">MLLTLIDCSPYPFGLRLLWITGLPITSILTCEQDCFCLTYQERLK</sequence>